<dbReference type="EMBL" id="LT629690">
    <property type="protein sequence ID" value="SDF89050.1"/>
    <property type="molecule type" value="Genomic_DNA"/>
</dbReference>
<dbReference type="GO" id="GO:0008270">
    <property type="term" value="F:zinc ion binding"/>
    <property type="evidence" value="ECO:0007669"/>
    <property type="project" value="InterPro"/>
</dbReference>
<dbReference type="Proteomes" id="UP000182427">
    <property type="component" value="Chromosome I"/>
</dbReference>
<sequence length="345" mass="36815">MKALMLEEYSKLQVKDVPVPEIGSEEVLIRVGACGICGSDVHGYDGSSGRRIPPIIMGHEAAGVIEKVGADVTEWKPGDRVTFDSTVYCGKCDYCQRGEVNLCNNRQVVGVSCNEFRRHGAFAEYVSVPARILYRLPEDFPMEEAAMLEAVSIALHGVNVTKMKGGESALVIGAGMIGLLTAQAARAKGCRSVMIADVDAARLKMAEEVGIPDTLHMSGKELIDEVLKRTGGEGVDVVLEAVGRGETVVASIECVRRGGTVTLIGNIQPEVPLPLQRVVTREVRLQGSCASAGEYPEAIRLMASGAITVKPLISAVSSLENAANYFDRLHAREAGLLKVVVAPNE</sequence>
<evidence type="ECO:0000256" key="1">
    <source>
        <dbReference type="ARBA" id="ARBA00022723"/>
    </source>
</evidence>
<dbReference type="InterPro" id="IPR011032">
    <property type="entry name" value="GroES-like_sf"/>
</dbReference>
<evidence type="ECO:0000256" key="3">
    <source>
        <dbReference type="ARBA" id="ARBA00023002"/>
    </source>
</evidence>
<dbReference type="GO" id="GO:0016616">
    <property type="term" value="F:oxidoreductase activity, acting on the CH-OH group of donors, NAD or NADP as acceptor"/>
    <property type="evidence" value="ECO:0007669"/>
    <property type="project" value="UniProtKB-ARBA"/>
</dbReference>
<dbReference type="InterPro" id="IPR013149">
    <property type="entry name" value="ADH-like_C"/>
</dbReference>
<dbReference type="PROSITE" id="PS00059">
    <property type="entry name" value="ADH_ZINC"/>
    <property type="match status" value="1"/>
</dbReference>
<dbReference type="RefSeq" id="WP_083346372.1">
    <property type="nucleotide sequence ID" value="NZ_LT629690.1"/>
</dbReference>
<comment type="similarity">
    <text evidence="4">Belongs to the zinc-containing alcohol dehydrogenase family.</text>
</comment>
<evidence type="ECO:0000256" key="4">
    <source>
        <dbReference type="RuleBase" id="RU361277"/>
    </source>
</evidence>
<feature type="domain" description="Enoyl reductase (ER)" evidence="5">
    <location>
        <begin position="7"/>
        <end position="313"/>
    </location>
</feature>
<dbReference type="SUPFAM" id="SSF51735">
    <property type="entry name" value="NAD(P)-binding Rossmann-fold domains"/>
    <property type="match status" value="1"/>
</dbReference>
<evidence type="ECO:0000256" key="2">
    <source>
        <dbReference type="ARBA" id="ARBA00022833"/>
    </source>
</evidence>
<organism evidence="6 7">
    <name type="scientific">Terriglobus roseus</name>
    <dbReference type="NCBI Taxonomy" id="392734"/>
    <lineage>
        <taxon>Bacteria</taxon>
        <taxon>Pseudomonadati</taxon>
        <taxon>Acidobacteriota</taxon>
        <taxon>Terriglobia</taxon>
        <taxon>Terriglobales</taxon>
        <taxon>Acidobacteriaceae</taxon>
        <taxon>Terriglobus</taxon>
    </lineage>
</organism>
<dbReference type="Gene3D" id="3.90.180.10">
    <property type="entry name" value="Medium-chain alcohol dehydrogenases, catalytic domain"/>
    <property type="match status" value="1"/>
</dbReference>
<dbReference type="AlphaFoldDB" id="A0A1G7PUF9"/>
<reference evidence="6 7" key="1">
    <citation type="submission" date="2016-10" db="EMBL/GenBank/DDBJ databases">
        <authorList>
            <person name="de Groot N.N."/>
        </authorList>
    </citation>
    <scope>NUCLEOTIDE SEQUENCE [LARGE SCALE GENOMIC DNA]</scope>
    <source>
        <strain evidence="6 7">GAS232</strain>
    </source>
</reference>
<proteinExistence type="inferred from homology"/>
<accession>A0A1G7PUF9</accession>
<evidence type="ECO:0000313" key="6">
    <source>
        <dbReference type="EMBL" id="SDF89050.1"/>
    </source>
</evidence>
<evidence type="ECO:0000259" key="5">
    <source>
        <dbReference type="SMART" id="SM00829"/>
    </source>
</evidence>
<keyword evidence="1 4" id="KW-0479">Metal-binding</keyword>
<dbReference type="InterPro" id="IPR013154">
    <property type="entry name" value="ADH-like_N"/>
</dbReference>
<dbReference type="OrthoDB" id="9769198at2"/>
<evidence type="ECO:0000313" key="7">
    <source>
        <dbReference type="Proteomes" id="UP000182427"/>
    </source>
</evidence>
<comment type="cofactor">
    <cofactor evidence="4">
        <name>Zn(2+)</name>
        <dbReference type="ChEBI" id="CHEBI:29105"/>
    </cofactor>
</comment>
<dbReference type="SUPFAM" id="SSF50129">
    <property type="entry name" value="GroES-like"/>
    <property type="match status" value="1"/>
</dbReference>
<keyword evidence="7" id="KW-1185">Reference proteome</keyword>
<gene>
    <name evidence="6" type="ORF">SAMN05444167_3604</name>
</gene>
<dbReference type="PANTHER" id="PTHR43401:SF2">
    <property type="entry name" value="L-THREONINE 3-DEHYDROGENASE"/>
    <property type="match status" value="1"/>
</dbReference>
<dbReference type="Gene3D" id="3.40.50.720">
    <property type="entry name" value="NAD(P)-binding Rossmann-like Domain"/>
    <property type="match status" value="1"/>
</dbReference>
<keyword evidence="2 4" id="KW-0862">Zinc</keyword>
<dbReference type="InterPro" id="IPR036291">
    <property type="entry name" value="NAD(P)-bd_dom_sf"/>
</dbReference>
<dbReference type="SMART" id="SM00829">
    <property type="entry name" value="PKS_ER"/>
    <property type="match status" value="1"/>
</dbReference>
<dbReference type="InterPro" id="IPR050129">
    <property type="entry name" value="Zn_alcohol_dh"/>
</dbReference>
<dbReference type="Pfam" id="PF00107">
    <property type="entry name" value="ADH_zinc_N"/>
    <property type="match status" value="1"/>
</dbReference>
<dbReference type="PANTHER" id="PTHR43401">
    <property type="entry name" value="L-THREONINE 3-DEHYDROGENASE"/>
    <property type="match status" value="1"/>
</dbReference>
<protein>
    <submittedName>
        <fullName evidence="6">L-iditol 2-dehydrogenase</fullName>
    </submittedName>
</protein>
<dbReference type="InterPro" id="IPR020843">
    <property type="entry name" value="ER"/>
</dbReference>
<keyword evidence="3" id="KW-0560">Oxidoreductase</keyword>
<name>A0A1G7PUF9_9BACT</name>
<dbReference type="InterPro" id="IPR002328">
    <property type="entry name" value="ADH_Zn_CS"/>
</dbReference>
<dbReference type="CDD" id="cd08236">
    <property type="entry name" value="sugar_DH"/>
    <property type="match status" value="1"/>
</dbReference>
<dbReference type="Pfam" id="PF08240">
    <property type="entry name" value="ADH_N"/>
    <property type="match status" value="1"/>
</dbReference>